<dbReference type="SUPFAM" id="SSF57802">
    <property type="entry name" value="Rubredoxin-like"/>
    <property type="match status" value="1"/>
</dbReference>
<organism evidence="4 5">
    <name type="scientific">Coccomyxa subellipsoidea</name>
    <dbReference type="NCBI Taxonomy" id="248742"/>
    <lineage>
        <taxon>Eukaryota</taxon>
        <taxon>Viridiplantae</taxon>
        <taxon>Chlorophyta</taxon>
        <taxon>core chlorophytes</taxon>
        <taxon>Trebouxiophyceae</taxon>
        <taxon>Trebouxiophyceae incertae sedis</taxon>
        <taxon>Coccomyxaceae</taxon>
        <taxon>Coccomyxa</taxon>
    </lineage>
</organism>
<evidence type="ECO:0000259" key="3">
    <source>
        <dbReference type="PROSITE" id="PS50903"/>
    </source>
</evidence>
<reference evidence="4 5" key="1">
    <citation type="journal article" date="2024" name="Nat. Commun.">
        <title>Phylogenomics reveals the evolutionary origins of lichenization in chlorophyte algae.</title>
        <authorList>
            <person name="Puginier C."/>
            <person name="Libourel C."/>
            <person name="Otte J."/>
            <person name="Skaloud P."/>
            <person name="Haon M."/>
            <person name="Grisel S."/>
            <person name="Petersen M."/>
            <person name="Berrin J.G."/>
            <person name="Delaux P.M."/>
            <person name="Dal Grande F."/>
            <person name="Keller J."/>
        </authorList>
    </citation>
    <scope>NUCLEOTIDE SEQUENCE [LARGE SCALE GENOMIC DNA]</scope>
    <source>
        <strain evidence="4 5">SAG 216-7</strain>
    </source>
</reference>
<gene>
    <name evidence="4" type="ORF">WJX75_001382</name>
</gene>
<comment type="caution">
    <text evidence="4">The sequence shown here is derived from an EMBL/GenBank/DDBJ whole genome shotgun (WGS) entry which is preliminary data.</text>
</comment>
<dbReference type="Proteomes" id="UP001491310">
    <property type="component" value="Unassembled WGS sequence"/>
</dbReference>
<evidence type="ECO:0000256" key="1">
    <source>
        <dbReference type="SAM" id="MobiDB-lite"/>
    </source>
</evidence>
<evidence type="ECO:0000256" key="2">
    <source>
        <dbReference type="SAM" id="Phobius"/>
    </source>
</evidence>
<dbReference type="PANTHER" id="PTHR48136:SF1">
    <property type="entry name" value="RUBREDOXIN-LIKE SUPERFAMILY PROTEIN"/>
    <property type="match status" value="1"/>
</dbReference>
<dbReference type="PANTHER" id="PTHR48136">
    <property type="entry name" value="RUBREDOXIN-LIKE SUPERFAMILY PROTEIN"/>
    <property type="match status" value="1"/>
</dbReference>
<keyword evidence="5" id="KW-1185">Reference proteome</keyword>
<feature type="transmembrane region" description="Helical" evidence="2">
    <location>
        <begin position="149"/>
        <end position="168"/>
    </location>
</feature>
<evidence type="ECO:0000313" key="5">
    <source>
        <dbReference type="Proteomes" id="UP001491310"/>
    </source>
</evidence>
<dbReference type="CDD" id="cd00350">
    <property type="entry name" value="rubredoxin_like"/>
    <property type="match status" value="1"/>
</dbReference>
<keyword evidence="2" id="KW-1133">Transmembrane helix</keyword>
<name>A0ABR2YB97_9CHLO</name>
<sequence length="172" mass="18892">MTSDRWSAFPLYNFVKVDRKILGSVGAPLKLLPTRTQACRTPLIRSKAFSLRLRQSRQEGRRGHAVKTQAAFGAKAKTSDKVYLCIDCGYIYDGRVPFSELEKDYICPVCQAPKRRFKAQSKPASSSRASSRQGMPASGEGMDKSDTPALIAGGVGILVVVAAVYFYLSSQY</sequence>
<protein>
    <recommendedName>
        <fullName evidence="3">Rubredoxin-like domain-containing protein</fullName>
    </recommendedName>
</protein>
<dbReference type="EMBL" id="JALJOT010000017">
    <property type="protein sequence ID" value="KAK9901543.1"/>
    <property type="molecule type" value="Genomic_DNA"/>
</dbReference>
<proteinExistence type="predicted"/>
<feature type="compositionally biased region" description="Low complexity" evidence="1">
    <location>
        <begin position="120"/>
        <end position="133"/>
    </location>
</feature>
<feature type="domain" description="Rubredoxin-like" evidence="3">
    <location>
        <begin position="80"/>
        <end position="120"/>
    </location>
</feature>
<dbReference type="PROSITE" id="PS50903">
    <property type="entry name" value="RUBREDOXIN_LIKE"/>
    <property type="match status" value="1"/>
</dbReference>
<feature type="region of interest" description="Disordered" evidence="1">
    <location>
        <begin position="118"/>
        <end position="143"/>
    </location>
</feature>
<keyword evidence="2" id="KW-0812">Transmembrane</keyword>
<accession>A0ABR2YB97</accession>
<evidence type="ECO:0000313" key="4">
    <source>
        <dbReference type="EMBL" id="KAK9901543.1"/>
    </source>
</evidence>
<dbReference type="InterPro" id="IPR024934">
    <property type="entry name" value="Rubredoxin-like_dom"/>
</dbReference>
<keyword evidence="2" id="KW-0472">Membrane</keyword>
<dbReference type="Gene3D" id="2.20.28.10">
    <property type="match status" value="1"/>
</dbReference>